<dbReference type="GeneID" id="16075457"/>
<accession>F2U7F7</accession>
<dbReference type="eggNOG" id="ENOG502SFJB">
    <property type="taxonomic scope" value="Eukaryota"/>
</dbReference>
<evidence type="ECO:0000313" key="2">
    <source>
        <dbReference type="EMBL" id="EGD83374.1"/>
    </source>
</evidence>
<organism evidence="3">
    <name type="scientific">Salpingoeca rosetta (strain ATCC 50818 / BSB-021)</name>
    <dbReference type="NCBI Taxonomy" id="946362"/>
    <lineage>
        <taxon>Eukaryota</taxon>
        <taxon>Choanoflagellata</taxon>
        <taxon>Craspedida</taxon>
        <taxon>Salpingoecidae</taxon>
        <taxon>Salpingoeca</taxon>
    </lineage>
</organism>
<evidence type="ECO:0000313" key="3">
    <source>
        <dbReference type="Proteomes" id="UP000007799"/>
    </source>
</evidence>
<sequence length="321" mass="35748">MMMTMFLVVGAVRVVVVVLAVVVATAMALGDQEGVDRLGSLGWESLAPSLHTHLAHRAVAGAFWSSEDVCLHSHKAFPFCEASQVLPLLVTGVGRSGTHHISNVLQLKGLDVCHEHICSDGSVAWTYAAVDPDNKYPWQGTGHEMKHHRFRHVFHLVRHPLRSIASLTTYLDDSWEFIGRHTPEVPGLATMEPILRRALVHWVTWNRMIQIYADQRFRTEDTPPSVICLAAGFNETICDVHSDHHAPRAPREHPTISWSDLAAVDAEFTKAAMILAREYGYEVEPGHDGGPHSNHHHHHDHHQQDPNEHSQSSNSTAKEDG</sequence>
<name>F2U7F7_SALR5</name>
<dbReference type="AlphaFoldDB" id="F2U7F7"/>
<dbReference type="InParanoid" id="F2U7F7"/>
<protein>
    <recommendedName>
        <fullName evidence="4">Sulfotransferase domain-containing protein</fullName>
    </recommendedName>
</protein>
<evidence type="ECO:0008006" key="4">
    <source>
        <dbReference type="Google" id="ProtNLM"/>
    </source>
</evidence>
<dbReference type="RefSeq" id="XP_004994878.1">
    <property type="nucleotide sequence ID" value="XM_004994821.1"/>
</dbReference>
<dbReference type="Proteomes" id="UP000007799">
    <property type="component" value="Unassembled WGS sequence"/>
</dbReference>
<gene>
    <name evidence="2" type="ORF">PTSG_03981</name>
</gene>
<feature type="compositionally biased region" description="Polar residues" evidence="1">
    <location>
        <begin position="310"/>
        <end position="321"/>
    </location>
</feature>
<keyword evidence="3" id="KW-1185">Reference proteome</keyword>
<proteinExistence type="predicted"/>
<reference evidence="2" key="1">
    <citation type="submission" date="2009-08" db="EMBL/GenBank/DDBJ databases">
        <title>Annotation of Salpingoeca rosetta.</title>
        <authorList>
            <consortium name="The Broad Institute Genome Sequencing Platform"/>
            <person name="Russ C."/>
            <person name="Cuomo C."/>
            <person name="Burger G."/>
            <person name="Gray M.W."/>
            <person name="Holland P.W.H."/>
            <person name="King N."/>
            <person name="Lang F.B.F."/>
            <person name="Roger A.J."/>
            <person name="Ruiz-Trillo I."/>
            <person name="Young S.K."/>
            <person name="Zeng Q."/>
            <person name="Gargeya S."/>
            <person name="Alvarado L."/>
            <person name="Berlin A."/>
            <person name="Chapman S.B."/>
            <person name="Chen Z."/>
            <person name="Freedman E."/>
            <person name="Gellesch M."/>
            <person name="Goldberg J."/>
            <person name="Griggs A."/>
            <person name="Gujja S."/>
            <person name="Heilman E."/>
            <person name="Heiman D."/>
            <person name="Howarth C."/>
            <person name="Mehta T."/>
            <person name="Neiman D."/>
            <person name="Pearson M."/>
            <person name="Roberts A."/>
            <person name="Saif S."/>
            <person name="Shea T."/>
            <person name="Shenoy N."/>
            <person name="Sisk P."/>
            <person name="Stolte C."/>
            <person name="Sykes S."/>
            <person name="White J."/>
            <person name="Yandava C."/>
            <person name="Haas B."/>
            <person name="Nusbaum C."/>
            <person name="Birren B."/>
        </authorList>
    </citation>
    <scope>NUCLEOTIDE SEQUENCE [LARGE SCALE GENOMIC DNA]</scope>
    <source>
        <strain evidence="2">ATCC 50818</strain>
    </source>
</reference>
<dbReference type="KEGG" id="sre:PTSG_03981"/>
<evidence type="ECO:0000256" key="1">
    <source>
        <dbReference type="SAM" id="MobiDB-lite"/>
    </source>
</evidence>
<dbReference type="EMBL" id="GL832963">
    <property type="protein sequence ID" value="EGD83374.1"/>
    <property type="molecule type" value="Genomic_DNA"/>
</dbReference>
<feature type="region of interest" description="Disordered" evidence="1">
    <location>
        <begin position="282"/>
        <end position="321"/>
    </location>
</feature>